<gene>
    <name evidence="2" type="ORF">W97_05230</name>
</gene>
<name>R7YVR3_CONA1</name>
<dbReference type="AlphaFoldDB" id="R7YVR3"/>
<proteinExistence type="predicted"/>
<feature type="signal peptide" evidence="1">
    <location>
        <begin position="1"/>
        <end position="16"/>
    </location>
</feature>
<feature type="chain" id="PRO_5004450081" evidence="1">
    <location>
        <begin position="17"/>
        <end position="92"/>
    </location>
</feature>
<reference evidence="3" key="1">
    <citation type="submission" date="2012-06" db="EMBL/GenBank/DDBJ databases">
        <title>The genome sequence of Coniosporium apollinis CBS 100218.</title>
        <authorList>
            <consortium name="The Broad Institute Genome Sequencing Platform"/>
            <person name="Cuomo C."/>
            <person name="Gorbushina A."/>
            <person name="Noack S."/>
            <person name="Walker B."/>
            <person name="Young S.K."/>
            <person name="Zeng Q."/>
            <person name="Gargeya S."/>
            <person name="Fitzgerald M."/>
            <person name="Haas B."/>
            <person name="Abouelleil A."/>
            <person name="Alvarado L."/>
            <person name="Arachchi H.M."/>
            <person name="Berlin A.M."/>
            <person name="Chapman S.B."/>
            <person name="Goldberg J."/>
            <person name="Griggs A."/>
            <person name="Gujja S."/>
            <person name="Hansen M."/>
            <person name="Howarth C."/>
            <person name="Imamovic A."/>
            <person name="Larimer J."/>
            <person name="McCowan C."/>
            <person name="Montmayeur A."/>
            <person name="Murphy C."/>
            <person name="Neiman D."/>
            <person name="Pearson M."/>
            <person name="Priest M."/>
            <person name="Roberts A."/>
            <person name="Saif S."/>
            <person name="Shea T."/>
            <person name="Sisk P."/>
            <person name="Sykes S."/>
            <person name="Wortman J."/>
            <person name="Nusbaum C."/>
            <person name="Birren B."/>
        </authorList>
    </citation>
    <scope>NUCLEOTIDE SEQUENCE [LARGE SCALE GENOMIC DNA]</scope>
    <source>
        <strain evidence="3">CBS 100218</strain>
    </source>
</reference>
<dbReference type="EMBL" id="JH767577">
    <property type="protein sequence ID" value="EON65987.1"/>
    <property type="molecule type" value="Genomic_DNA"/>
</dbReference>
<dbReference type="OrthoDB" id="6503935at2759"/>
<evidence type="ECO:0000313" key="3">
    <source>
        <dbReference type="Proteomes" id="UP000016924"/>
    </source>
</evidence>
<keyword evidence="1" id="KW-0732">Signal</keyword>
<accession>R7YVR3</accession>
<evidence type="ECO:0000313" key="2">
    <source>
        <dbReference type="EMBL" id="EON65987.1"/>
    </source>
</evidence>
<evidence type="ECO:0000256" key="1">
    <source>
        <dbReference type="SAM" id="SignalP"/>
    </source>
</evidence>
<dbReference type="Proteomes" id="UP000016924">
    <property type="component" value="Unassembled WGS sequence"/>
</dbReference>
<dbReference type="GeneID" id="19902541"/>
<protein>
    <submittedName>
        <fullName evidence="2">Uncharacterized protein</fullName>
    </submittedName>
</protein>
<sequence length="92" mass="9657">MFLNLSILLSTAASTAVDSNLAISRRTTQSQDDPNVKITALALALPDGTRKLAFWISNTSAPFIATDVFGTPIDPSEFLDAEGQDGAQAGSE</sequence>
<dbReference type="RefSeq" id="XP_007781304.1">
    <property type="nucleotide sequence ID" value="XM_007783114.1"/>
</dbReference>
<keyword evidence="3" id="KW-1185">Reference proteome</keyword>
<dbReference type="HOGENOM" id="CLU_2413169_0_0_1"/>
<organism evidence="2 3">
    <name type="scientific">Coniosporium apollinis (strain CBS 100218)</name>
    <name type="common">Rock-inhabiting black yeast</name>
    <dbReference type="NCBI Taxonomy" id="1168221"/>
    <lineage>
        <taxon>Eukaryota</taxon>
        <taxon>Fungi</taxon>
        <taxon>Dikarya</taxon>
        <taxon>Ascomycota</taxon>
        <taxon>Pezizomycotina</taxon>
        <taxon>Dothideomycetes</taxon>
        <taxon>Dothideomycetes incertae sedis</taxon>
        <taxon>Coniosporium</taxon>
    </lineage>
</organism>